<dbReference type="Pfam" id="PF26034">
    <property type="entry name" value="PHAT_SMAUG"/>
    <property type="match status" value="1"/>
</dbReference>
<keyword evidence="7" id="KW-0597">Phosphoprotein</keyword>
<dbReference type="AlphaFoldDB" id="A0A6J2TBG8"/>
<dbReference type="Gene3D" id="1.10.150.50">
    <property type="entry name" value="Transcription Factor, Ets-1"/>
    <property type="match status" value="1"/>
</dbReference>
<evidence type="ECO:0000256" key="2">
    <source>
        <dbReference type="ARBA" id="ARBA00008232"/>
    </source>
</evidence>
<evidence type="ECO:0000313" key="13">
    <source>
        <dbReference type="RefSeq" id="XP_030373369.1"/>
    </source>
</evidence>
<feature type="compositionally biased region" description="Low complexity" evidence="10">
    <location>
        <begin position="13"/>
        <end position="26"/>
    </location>
</feature>
<evidence type="ECO:0000313" key="12">
    <source>
        <dbReference type="Proteomes" id="UP000504634"/>
    </source>
</evidence>
<feature type="compositionally biased region" description="Low complexity" evidence="10">
    <location>
        <begin position="33"/>
        <end position="47"/>
    </location>
</feature>
<evidence type="ECO:0000256" key="6">
    <source>
        <dbReference type="ARBA" id="ARBA00022491"/>
    </source>
</evidence>
<feature type="region of interest" description="Disordered" evidence="10">
    <location>
        <begin position="1"/>
        <end position="78"/>
    </location>
</feature>
<organism evidence="12 13">
    <name type="scientific">Drosophila lebanonensis</name>
    <name type="common">Fruit fly</name>
    <name type="synonym">Scaptodrosophila lebanonensis</name>
    <dbReference type="NCBI Taxonomy" id="7225"/>
    <lineage>
        <taxon>Eukaryota</taxon>
        <taxon>Metazoa</taxon>
        <taxon>Ecdysozoa</taxon>
        <taxon>Arthropoda</taxon>
        <taxon>Hexapoda</taxon>
        <taxon>Insecta</taxon>
        <taxon>Pterygota</taxon>
        <taxon>Neoptera</taxon>
        <taxon>Endopterygota</taxon>
        <taxon>Diptera</taxon>
        <taxon>Brachycera</taxon>
        <taxon>Muscomorpha</taxon>
        <taxon>Ephydroidea</taxon>
        <taxon>Drosophilidae</taxon>
        <taxon>Scaptodrosophila</taxon>
    </lineage>
</organism>
<dbReference type="InterPro" id="IPR013761">
    <property type="entry name" value="SAM/pointed_sf"/>
</dbReference>
<dbReference type="GO" id="GO:0003729">
    <property type="term" value="F:mRNA binding"/>
    <property type="evidence" value="ECO:0007669"/>
    <property type="project" value="TreeGrafter"/>
</dbReference>
<feature type="compositionally biased region" description="Low complexity" evidence="10">
    <location>
        <begin position="326"/>
        <end position="341"/>
    </location>
</feature>
<evidence type="ECO:0000256" key="5">
    <source>
        <dbReference type="ARBA" id="ARBA00022490"/>
    </source>
</evidence>
<protein>
    <recommendedName>
        <fullName evidence="3">Protein Smaug</fullName>
    </recommendedName>
</protein>
<evidence type="ECO:0000256" key="7">
    <source>
        <dbReference type="ARBA" id="ARBA00022553"/>
    </source>
</evidence>
<dbReference type="CDD" id="cd09557">
    <property type="entry name" value="SAM_Smaug"/>
    <property type="match status" value="1"/>
</dbReference>
<name>A0A6J2TBG8_DROLE</name>
<evidence type="ECO:0000256" key="1">
    <source>
        <dbReference type="ARBA" id="ARBA00004496"/>
    </source>
</evidence>
<dbReference type="FunFam" id="1.10.150.50:FF:000076">
    <property type="entry name" value="Smg, isoform B"/>
    <property type="match status" value="1"/>
</dbReference>
<feature type="compositionally biased region" description="Polar residues" evidence="10">
    <location>
        <begin position="1"/>
        <end position="12"/>
    </location>
</feature>
<dbReference type="GO" id="GO:0000289">
    <property type="term" value="P:nuclear-transcribed mRNA poly(A) tail shortening"/>
    <property type="evidence" value="ECO:0007669"/>
    <property type="project" value="TreeGrafter"/>
</dbReference>
<dbReference type="InterPro" id="IPR001660">
    <property type="entry name" value="SAM"/>
</dbReference>
<keyword evidence="9" id="KW-0694">RNA-binding</keyword>
<sequence length="1189" mass="129115">MKYTTNTDNALLSSSSSGNSSSSSSNVALNEVQQQQHQQQVNSPIQQGEQEREQHISSSTTTSTASSGSGATTSTTTATTTTASNSALFCEQVGTVTNLFEKWNDCERTVVMYALLKRLRYPSLKFLQYSIDNNLTQNLGSSQSNLSSVVIDINANNPAYLQNLLNAYKTFQPCDVLDAMSSSSSDKDSMPCYGSDFQITTTAQCDERKLYARKEDILNEVLNMLPLLKPGNEEAKSNYLTLIPVAVKDTMQQIVPTELVQQIFSYLLIHPAISSEDRRSLNVWLRHLEDHIQAAAAGITNRSYFLQPSPHLSADHLVSSGNSQHSAGTMSTSGSSTASSSAASSSAASCSSVASSSLGNLAPHTCSSNSNSSQTSSSHTPRGNDWQTIAPPSKQHKIGDWRSSGGGSGSGSINPLCDNLNGITLNELASSQNSLGLSLDSSSLVNGVVAGATGSGASLFGNGNSSIIAILGGGVAGGSDDHDTSFSKNGTEILDFEPDCDKCVGVSLGDASTSGNIGSNLCQQHAHSQQQQQQQMLQPPSTSQVSQQLPYASILMGYDQIGDINRWSLDSKIAALKTRRSNSLTTQTISSSSSSSNSSVITVNDNCSNSTENLAQFANKPRSFSLSIEHQRGGLTNSGSDTRLDEFKPSYIKFQTRNVGMSGIGLWLKSLRLHKYIELFKNMTYEEMLHISEEFLQSVGVTKGASHKLALCIEKLKDRPHILNKLEQELHKGTMKIGTAVEELTSIVLTPMKPLEAVAPSEENIALRFLKVIDLVSNALQQDPYCTQDDETLGVFMWILDRSIHNEAFVNHANQLKELKFKLSKLKMSMVPKLHHVKAAPSNGSTINKPRWSGKTRKCDTKNGSNDRINHRKNSNDMLNFSLSCLPHPLAPPPHHQQQQQSPYGNDYNGYGSHSHQPQYKSSSYPSFMNNPQSMKHHQPPPSTAQQQQQQQQQMQQMLQQHAHFPALPQQTPQQQQPPQPHHRRSLNNLIVVAGGPQQPQQLIFKPGQGVLTTTSNDNLHLDGASVSRNQQQQHQQRKQSLNGLTSNPKKTMAAVVMVSSQAVGQEQSESPQAAPQPPPPQILINNNNNNILNNNLINQQQLQLLAAAAAAVSNGTCLCSGGAGVGTATPLCSLCVQHPNNNVDHCMSAMEQQSAQLIANMNDYKMNDYKSLEQLETLCRQMTEQAMN</sequence>
<feature type="region of interest" description="Disordered" evidence="10">
    <location>
        <begin position="364"/>
        <end position="410"/>
    </location>
</feature>
<dbReference type="SUPFAM" id="SSF48371">
    <property type="entry name" value="ARM repeat"/>
    <property type="match status" value="1"/>
</dbReference>
<keyword evidence="8" id="KW-0810">Translation regulation</keyword>
<dbReference type="GO" id="GO:0006355">
    <property type="term" value="P:regulation of DNA-templated transcription"/>
    <property type="evidence" value="ECO:0007669"/>
    <property type="project" value="InterPro"/>
</dbReference>
<keyword evidence="12" id="KW-1185">Reference proteome</keyword>
<feature type="compositionally biased region" description="Low complexity" evidence="10">
    <location>
        <begin position="946"/>
        <end position="961"/>
    </location>
</feature>
<accession>A0A6J2TBG8</accession>
<keyword evidence="6" id="KW-0678">Repressor</keyword>
<dbReference type="PANTHER" id="PTHR12515">
    <property type="entry name" value="STERILE ALPHA MOTIF DOMAIN CONTAINING PROTEIN 4-RELATED"/>
    <property type="match status" value="1"/>
</dbReference>
<dbReference type="InterPro" id="IPR058599">
    <property type="entry name" value="PHAT_Smg/ZCCHC2-like"/>
</dbReference>
<gene>
    <name evidence="13" type="primary">LOC115623246</name>
</gene>
<dbReference type="InterPro" id="IPR037634">
    <property type="entry name" value="Smaug_SAM"/>
</dbReference>
<dbReference type="InterPro" id="IPR016024">
    <property type="entry name" value="ARM-type_fold"/>
</dbReference>
<dbReference type="RefSeq" id="XP_030373369.1">
    <property type="nucleotide sequence ID" value="XM_030517509.1"/>
</dbReference>
<keyword evidence="4" id="KW-0217">Developmental protein</keyword>
<dbReference type="SMART" id="SM00454">
    <property type="entry name" value="SAM"/>
    <property type="match status" value="1"/>
</dbReference>
<evidence type="ECO:0000256" key="10">
    <source>
        <dbReference type="SAM" id="MobiDB-lite"/>
    </source>
</evidence>
<proteinExistence type="inferred from homology"/>
<dbReference type="Pfam" id="PF09246">
    <property type="entry name" value="PHAT"/>
    <property type="match status" value="1"/>
</dbReference>
<feature type="region of interest" description="Disordered" evidence="10">
    <location>
        <begin position="525"/>
        <end position="544"/>
    </location>
</feature>
<dbReference type="InterPro" id="IPR037093">
    <property type="entry name" value="PHAT_dom_sf"/>
</dbReference>
<comment type="subcellular location">
    <subcellularLocation>
        <location evidence="1">Cytoplasm</location>
    </subcellularLocation>
</comment>
<dbReference type="InterPro" id="IPR050897">
    <property type="entry name" value="SMAUG/VTS1_RNA-bind"/>
</dbReference>
<feature type="domain" description="SAM" evidence="11">
    <location>
        <begin position="656"/>
        <end position="719"/>
    </location>
</feature>
<dbReference type="Gene3D" id="1.25.40.170">
    <property type="entry name" value="Smaug, PHAT domain"/>
    <property type="match status" value="1"/>
</dbReference>
<feature type="region of interest" description="Disordered" evidence="10">
    <location>
        <begin position="837"/>
        <end position="961"/>
    </location>
</feature>
<dbReference type="Pfam" id="PF00536">
    <property type="entry name" value="SAM_1"/>
    <property type="match status" value="1"/>
</dbReference>
<feature type="region of interest" description="Disordered" evidence="10">
    <location>
        <begin position="1061"/>
        <end position="1082"/>
    </location>
</feature>
<comment type="similarity">
    <text evidence="2">Belongs to the SMAUG family.</text>
</comment>
<feature type="region of interest" description="Disordered" evidence="10">
    <location>
        <begin position="315"/>
        <end position="341"/>
    </location>
</feature>
<feature type="region of interest" description="Disordered" evidence="10">
    <location>
        <begin position="1015"/>
        <end position="1049"/>
    </location>
</feature>
<evidence type="ECO:0000256" key="4">
    <source>
        <dbReference type="ARBA" id="ARBA00022473"/>
    </source>
</evidence>
<dbReference type="Proteomes" id="UP000504634">
    <property type="component" value="Unplaced"/>
</dbReference>
<dbReference type="PANTHER" id="PTHR12515:SF5">
    <property type="entry name" value="PROTEIN SMAUG"/>
    <property type="match status" value="1"/>
</dbReference>
<dbReference type="GeneID" id="115623246"/>
<dbReference type="GO" id="GO:0000932">
    <property type="term" value="C:P-body"/>
    <property type="evidence" value="ECO:0007669"/>
    <property type="project" value="TreeGrafter"/>
</dbReference>
<dbReference type="CTD" id="39034"/>
<reference evidence="13" key="1">
    <citation type="submission" date="2025-08" db="UniProtKB">
        <authorList>
            <consortium name="RefSeq"/>
        </authorList>
    </citation>
    <scope>IDENTIFICATION</scope>
    <source>
        <strain evidence="13">11010-0011.00</strain>
        <tissue evidence="13">Whole body</tissue>
    </source>
</reference>
<evidence type="ECO:0000256" key="3">
    <source>
        <dbReference type="ARBA" id="ARBA00018651"/>
    </source>
</evidence>
<evidence type="ECO:0000259" key="11">
    <source>
        <dbReference type="SMART" id="SM00454"/>
    </source>
</evidence>
<evidence type="ECO:0000256" key="8">
    <source>
        <dbReference type="ARBA" id="ARBA00022845"/>
    </source>
</evidence>
<evidence type="ECO:0000256" key="9">
    <source>
        <dbReference type="ARBA" id="ARBA00022884"/>
    </source>
</evidence>
<feature type="compositionally biased region" description="Low complexity" evidence="10">
    <location>
        <begin position="367"/>
        <end position="378"/>
    </location>
</feature>
<dbReference type="GO" id="GO:0030371">
    <property type="term" value="F:translation repressor activity"/>
    <property type="evidence" value="ECO:0007669"/>
    <property type="project" value="InterPro"/>
</dbReference>
<dbReference type="InterPro" id="IPR015327">
    <property type="entry name" value="PHAT_dom"/>
</dbReference>
<feature type="compositionally biased region" description="Low complexity" evidence="10">
    <location>
        <begin position="57"/>
        <end position="78"/>
    </location>
</feature>
<dbReference type="OrthoDB" id="2155283at2759"/>
<keyword evidence="5" id="KW-0963">Cytoplasm</keyword>
<dbReference type="SUPFAM" id="SSF47769">
    <property type="entry name" value="SAM/Pointed domain"/>
    <property type="match status" value="1"/>
</dbReference>
<feature type="compositionally biased region" description="Polar residues" evidence="10">
    <location>
        <begin position="912"/>
        <end position="934"/>
    </location>
</feature>